<evidence type="ECO:0000313" key="2">
    <source>
        <dbReference type="EMBL" id="KAK9998890.1"/>
    </source>
</evidence>
<protein>
    <submittedName>
        <fullName evidence="2">Uncharacterized protein</fullName>
    </submittedName>
</protein>
<organism evidence="2 3">
    <name type="scientific">Lithocarpus litseifolius</name>
    <dbReference type="NCBI Taxonomy" id="425828"/>
    <lineage>
        <taxon>Eukaryota</taxon>
        <taxon>Viridiplantae</taxon>
        <taxon>Streptophyta</taxon>
        <taxon>Embryophyta</taxon>
        <taxon>Tracheophyta</taxon>
        <taxon>Spermatophyta</taxon>
        <taxon>Magnoliopsida</taxon>
        <taxon>eudicotyledons</taxon>
        <taxon>Gunneridae</taxon>
        <taxon>Pentapetalae</taxon>
        <taxon>rosids</taxon>
        <taxon>fabids</taxon>
        <taxon>Fagales</taxon>
        <taxon>Fagaceae</taxon>
        <taxon>Lithocarpus</taxon>
    </lineage>
</organism>
<dbReference type="InterPro" id="IPR050898">
    <property type="entry name" value="Plant_acyltransferase"/>
</dbReference>
<sequence>MANNHNTVFSLDRTDSQFVKPAKPTSSCVLSLSSIDNNPNLEHICQTVYVYRSNVESSYENNHDFTSSVSNQADPARVIREALCKALVYYYPLAGKLKKNSDGKLQINCTADGVPFLVATSDCDLSSLHYLDGVDVEVTRQFVYDVPSEGDSGCHPLVLQVTKFSCGGFIIGMGLSHSVCDGFGAGQFLQALAELASGKNEPSVKPVWERERLVVTPTEEPFQSPVDNTSIATSPYFPTTDFLHECFYVGGESIKILKTSLMEECGSQNLNESFTTVEALAAYVWRSRFRALKLNSDGKILFLLTLGIRKRLNPPLPDGYYGNAFTEENIVLTGGELNEAPLSKIVKLIKDTKQVASNSDYIMHSLVVLERFREVNIKFKAGGALMDFTDWRQLGFLDIDFGWKGPINILPVPMNMTGYVDLCMFLPPSNVYPSKKDGLRVFISLPRAAMAKFKEEMDALKDFR</sequence>
<dbReference type="PANTHER" id="PTHR31147">
    <property type="entry name" value="ACYL TRANSFERASE 4"/>
    <property type="match status" value="1"/>
</dbReference>
<dbReference type="PANTHER" id="PTHR31147:SF25">
    <property type="entry name" value="HXXXD-TYPE ACYL-TRANSFERASE FAMILY PROTEIN"/>
    <property type="match status" value="1"/>
</dbReference>
<dbReference type="AlphaFoldDB" id="A0AAW2CPC2"/>
<accession>A0AAW2CPC2</accession>
<proteinExistence type="inferred from homology"/>
<keyword evidence="3" id="KW-1185">Reference proteome</keyword>
<evidence type="ECO:0000313" key="3">
    <source>
        <dbReference type="Proteomes" id="UP001459277"/>
    </source>
</evidence>
<dbReference type="Proteomes" id="UP001459277">
    <property type="component" value="Unassembled WGS sequence"/>
</dbReference>
<reference evidence="2 3" key="1">
    <citation type="submission" date="2024-01" db="EMBL/GenBank/DDBJ databases">
        <title>A telomere-to-telomere, gap-free genome of sweet tea (Lithocarpus litseifolius).</title>
        <authorList>
            <person name="Zhou J."/>
        </authorList>
    </citation>
    <scope>NUCLEOTIDE SEQUENCE [LARGE SCALE GENOMIC DNA]</scope>
    <source>
        <strain evidence="2">Zhou-2022a</strain>
        <tissue evidence="2">Leaf</tissue>
    </source>
</reference>
<evidence type="ECO:0000256" key="1">
    <source>
        <dbReference type="ARBA" id="ARBA00009861"/>
    </source>
</evidence>
<comment type="similarity">
    <text evidence="1">Belongs to the plant acyltransferase family.</text>
</comment>
<gene>
    <name evidence="2" type="ORF">SO802_018493</name>
</gene>
<dbReference type="Pfam" id="PF02458">
    <property type="entry name" value="Transferase"/>
    <property type="match status" value="1"/>
</dbReference>
<dbReference type="Gene3D" id="3.30.559.10">
    <property type="entry name" value="Chloramphenicol acetyltransferase-like domain"/>
    <property type="match status" value="2"/>
</dbReference>
<comment type="caution">
    <text evidence="2">The sequence shown here is derived from an EMBL/GenBank/DDBJ whole genome shotgun (WGS) entry which is preliminary data.</text>
</comment>
<name>A0AAW2CPC2_9ROSI</name>
<dbReference type="EMBL" id="JAZDWU010000006">
    <property type="protein sequence ID" value="KAK9998890.1"/>
    <property type="molecule type" value="Genomic_DNA"/>
</dbReference>
<dbReference type="InterPro" id="IPR023213">
    <property type="entry name" value="CAT-like_dom_sf"/>
</dbReference>